<accession>A0A9D7T5J6</accession>
<sequence length="133" mass="13777">MRAIDPDLAVLQGFTSASIFLPGTPAGADGGRVGVAEDWPLRLRAGQVDQVCRDAAAVLGRSRIRIFTPDGPALRSASYVRRPVPSSDRGQGTRLLAALCAPASTGALRALSVIDRPNDSAPNPTTLDEGVSA</sequence>
<proteinExistence type="predicted"/>
<evidence type="ECO:0000313" key="1">
    <source>
        <dbReference type="EMBL" id="MBL0002886.1"/>
    </source>
</evidence>
<dbReference type="Proteomes" id="UP000886632">
    <property type="component" value="Unassembled WGS sequence"/>
</dbReference>
<reference evidence="1" key="1">
    <citation type="submission" date="2020-10" db="EMBL/GenBank/DDBJ databases">
        <title>Connecting structure to function with the recovery of over 1000 high-quality activated sludge metagenome-assembled genomes encoding full-length rRNA genes using long-read sequencing.</title>
        <authorList>
            <person name="Singleton C.M."/>
            <person name="Petriglieri F."/>
            <person name="Kristensen J.M."/>
            <person name="Kirkegaard R.H."/>
            <person name="Michaelsen T.Y."/>
            <person name="Andersen M.H."/>
            <person name="Karst S.M."/>
            <person name="Dueholm M.S."/>
            <person name="Nielsen P.H."/>
            <person name="Albertsen M."/>
        </authorList>
    </citation>
    <scope>NUCLEOTIDE SEQUENCE</scope>
    <source>
        <strain evidence="1">Ribe_18-Q3-R11-54_MAXAC.001</strain>
    </source>
</reference>
<evidence type="ECO:0000313" key="2">
    <source>
        <dbReference type="Proteomes" id="UP000886632"/>
    </source>
</evidence>
<gene>
    <name evidence="1" type="ORF">IPP00_02450</name>
</gene>
<organism evidence="1 2">
    <name type="scientific">Candidatus Phosphoribacter hodrii</name>
    <dbReference type="NCBI Taxonomy" id="2953743"/>
    <lineage>
        <taxon>Bacteria</taxon>
        <taxon>Bacillati</taxon>
        <taxon>Actinomycetota</taxon>
        <taxon>Actinomycetes</taxon>
        <taxon>Micrococcales</taxon>
        <taxon>Dermatophilaceae</taxon>
        <taxon>Candidatus Phosphoribacter</taxon>
    </lineage>
</organism>
<comment type="caution">
    <text evidence="1">The sequence shown here is derived from an EMBL/GenBank/DDBJ whole genome shotgun (WGS) entry which is preliminary data.</text>
</comment>
<protein>
    <submittedName>
        <fullName evidence="1">Uncharacterized protein</fullName>
    </submittedName>
</protein>
<name>A0A9D7T5J6_9MICO</name>
<dbReference type="AlphaFoldDB" id="A0A9D7T5J6"/>
<dbReference type="EMBL" id="JADKGK010000005">
    <property type="protein sequence ID" value="MBL0002886.1"/>
    <property type="molecule type" value="Genomic_DNA"/>
</dbReference>